<gene>
    <name evidence="1" type="ORF">LSAA_7771</name>
</gene>
<evidence type="ECO:0000313" key="1">
    <source>
        <dbReference type="EMBL" id="CAF2903764.1"/>
    </source>
</evidence>
<accession>A0A7R8CWJ1</accession>
<name>A0A7R8CWJ1_LEPSM</name>
<reference evidence="1" key="1">
    <citation type="submission" date="2021-02" db="EMBL/GenBank/DDBJ databases">
        <authorList>
            <person name="Bekaert M."/>
        </authorList>
    </citation>
    <scope>NUCLEOTIDE SEQUENCE</scope>
    <source>
        <strain evidence="1">IoA-00</strain>
    </source>
</reference>
<keyword evidence="2" id="KW-1185">Reference proteome</keyword>
<proteinExistence type="predicted"/>
<dbReference type="Proteomes" id="UP000675881">
    <property type="component" value="Chromosome 3"/>
</dbReference>
<dbReference type="Gene3D" id="1.20.140.150">
    <property type="match status" value="1"/>
</dbReference>
<sequence>MIKRQKFEQTEEDDAYQVIFESNLIKYATGLVSVAFILWIIAISTNYWVIVVGGSAGIPLNGSLSGRTFLWSHSGLWKRCDYFDPPEWNICLSHSYEDHQFVILELTIIVLVFILVLLSFGF</sequence>
<dbReference type="AlphaFoldDB" id="A0A7R8CWJ1"/>
<dbReference type="EMBL" id="HG994582">
    <property type="protein sequence ID" value="CAF2903764.1"/>
    <property type="molecule type" value="Genomic_DNA"/>
</dbReference>
<evidence type="ECO:0000313" key="2">
    <source>
        <dbReference type="Proteomes" id="UP000675881"/>
    </source>
</evidence>
<protein>
    <submittedName>
        <fullName evidence="1">(salmon louse) hypothetical protein</fullName>
    </submittedName>
</protein>
<organism evidence="1 2">
    <name type="scientific">Lepeophtheirus salmonis</name>
    <name type="common">Salmon louse</name>
    <name type="synonym">Caligus salmonis</name>
    <dbReference type="NCBI Taxonomy" id="72036"/>
    <lineage>
        <taxon>Eukaryota</taxon>
        <taxon>Metazoa</taxon>
        <taxon>Ecdysozoa</taxon>
        <taxon>Arthropoda</taxon>
        <taxon>Crustacea</taxon>
        <taxon>Multicrustacea</taxon>
        <taxon>Hexanauplia</taxon>
        <taxon>Copepoda</taxon>
        <taxon>Siphonostomatoida</taxon>
        <taxon>Caligidae</taxon>
        <taxon>Lepeophtheirus</taxon>
    </lineage>
</organism>